<evidence type="ECO:0000256" key="10">
    <source>
        <dbReference type="ARBA" id="ARBA00022982"/>
    </source>
</evidence>
<feature type="transmembrane region" description="Helical" evidence="17">
    <location>
        <begin position="247"/>
        <end position="267"/>
    </location>
</feature>
<dbReference type="GO" id="GO:0042773">
    <property type="term" value="P:ATP synthesis coupled electron transport"/>
    <property type="evidence" value="ECO:0007669"/>
    <property type="project" value="InterPro"/>
</dbReference>
<comment type="similarity">
    <text evidence="3 17">Belongs to the complex I subunit 4 family.</text>
</comment>
<dbReference type="EC" id="7.1.1.2" evidence="4 17"/>
<evidence type="ECO:0000256" key="8">
    <source>
        <dbReference type="ARBA" id="ARBA00022692"/>
    </source>
</evidence>
<evidence type="ECO:0000313" key="19">
    <source>
        <dbReference type="EMBL" id="AYC65838.1"/>
    </source>
</evidence>
<evidence type="ECO:0000256" key="13">
    <source>
        <dbReference type="ARBA" id="ARBA00023075"/>
    </source>
</evidence>
<evidence type="ECO:0000256" key="17">
    <source>
        <dbReference type="RuleBase" id="RU003297"/>
    </source>
</evidence>
<evidence type="ECO:0000256" key="1">
    <source>
        <dbReference type="ARBA" id="ARBA00003257"/>
    </source>
</evidence>
<keyword evidence="13 17" id="KW-0830">Ubiquinone</keyword>
<keyword evidence="8 17" id="KW-0812">Transmembrane</keyword>
<feature type="transmembrane region" description="Helical" evidence="17">
    <location>
        <begin position="274"/>
        <end position="293"/>
    </location>
</feature>
<evidence type="ECO:0000256" key="15">
    <source>
        <dbReference type="ARBA" id="ARBA00023136"/>
    </source>
</evidence>
<keyword evidence="11 17" id="KW-1133">Transmembrane helix</keyword>
<feature type="transmembrane region" description="Helical" evidence="17">
    <location>
        <begin position="92"/>
        <end position="115"/>
    </location>
</feature>
<keyword evidence="12 17" id="KW-0520">NAD</keyword>
<keyword evidence="6 17" id="KW-0813">Transport</keyword>
<feature type="transmembrane region" description="Helical" evidence="17">
    <location>
        <begin position="418"/>
        <end position="441"/>
    </location>
</feature>
<keyword evidence="7 17" id="KW-0679">Respiratory chain</keyword>
<protein>
    <recommendedName>
        <fullName evidence="5 17">NADH-ubiquinone oxidoreductase chain 4</fullName>
        <ecNumber evidence="4 17">7.1.1.2</ecNumber>
    </recommendedName>
</protein>
<dbReference type="GO" id="GO:0031966">
    <property type="term" value="C:mitochondrial membrane"/>
    <property type="evidence" value="ECO:0007669"/>
    <property type="project" value="UniProtKB-SubCell"/>
</dbReference>
<comment type="function">
    <text evidence="17">Core subunit of the mitochondrial membrane respiratory chain NADH dehydrogenase (Complex I) which catalyzes electron transfer from NADH through the respiratory chain, using ubiquinone as an electron acceptor. Essential for the catalytic activity and assembly of complex I.</text>
</comment>
<feature type="transmembrane region" description="Helical" evidence="17">
    <location>
        <begin position="374"/>
        <end position="397"/>
    </location>
</feature>
<proteinExistence type="inferred from homology"/>
<comment type="function">
    <text evidence="1">Core subunit of the mitochondrial membrane respiratory chain NADH dehydrogenase (Complex I) that is believed to belong to the minimal assembly required for catalysis. Complex I functions in the transfer of electrons from NADH to the respiratory chain. The immediate electron acceptor for the enzyme is believed to be ubiquinone.</text>
</comment>
<feature type="transmembrane region" description="Helical" evidence="17">
    <location>
        <begin position="337"/>
        <end position="354"/>
    </location>
</feature>
<feature type="transmembrane region" description="Helical" evidence="17">
    <location>
        <begin position="181"/>
        <end position="204"/>
    </location>
</feature>
<evidence type="ECO:0000259" key="18">
    <source>
        <dbReference type="Pfam" id="PF00361"/>
    </source>
</evidence>
<dbReference type="AlphaFoldDB" id="A0A386B287"/>
<evidence type="ECO:0000256" key="4">
    <source>
        <dbReference type="ARBA" id="ARBA00012944"/>
    </source>
</evidence>
<dbReference type="InterPro" id="IPR003918">
    <property type="entry name" value="NADH_UbQ_OxRdtase"/>
</dbReference>
<feature type="domain" description="NADH:quinone oxidoreductase/Mrp antiporter transmembrane" evidence="18">
    <location>
        <begin position="106"/>
        <end position="388"/>
    </location>
</feature>
<organism evidence="19">
    <name type="scientific">Bovicola bovis</name>
    <name type="common">cattle chewing louse</name>
    <dbReference type="NCBI Taxonomy" id="160097"/>
    <lineage>
        <taxon>Eukaryota</taxon>
        <taxon>Metazoa</taxon>
        <taxon>Ecdysozoa</taxon>
        <taxon>Arthropoda</taxon>
        <taxon>Hexapoda</taxon>
        <taxon>Insecta</taxon>
        <taxon>Pterygota</taxon>
        <taxon>Neoptera</taxon>
        <taxon>Paraneoptera</taxon>
        <taxon>Psocodea</taxon>
        <taxon>Troctomorpha</taxon>
        <taxon>Phthiraptera</taxon>
        <taxon>Ischnocera</taxon>
        <taxon>Bovicoliidae</taxon>
        <taxon>Bovicola</taxon>
    </lineage>
</organism>
<gene>
    <name evidence="19" type="primary">ND4</name>
</gene>
<evidence type="ECO:0000256" key="16">
    <source>
        <dbReference type="ARBA" id="ARBA00049551"/>
    </source>
</evidence>
<dbReference type="PANTHER" id="PTHR43507:SF20">
    <property type="entry name" value="NADH-UBIQUINONE OXIDOREDUCTASE CHAIN 4"/>
    <property type="match status" value="1"/>
</dbReference>
<evidence type="ECO:0000256" key="12">
    <source>
        <dbReference type="ARBA" id="ARBA00023027"/>
    </source>
</evidence>
<dbReference type="GO" id="GO:0008137">
    <property type="term" value="F:NADH dehydrogenase (ubiquinone) activity"/>
    <property type="evidence" value="ECO:0007669"/>
    <property type="project" value="UniProtKB-UniRule"/>
</dbReference>
<evidence type="ECO:0000256" key="5">
    <source>
        <dbReference type="ARBA" id="ARBA00021006"/>
    </source>
</evidence>
<dbReference type="PANTHER" id="PTHR43507">
    <property type="entry name" value="NADH-UBIQUINONE OXIDOREDUCTASE CHAIN 4"/>
    <property type="match status" value="1"/>
</dbReference>
<accession>A0A386B287</accession>
<feature type="transmembrane region" description="Helical" evidence="17">
    <location>
        <begin position="28"/>
        <end position="49"/>
    </location>
</feature>
<dbReference type="InterPro" id="IPR001750">
    <property type="entry name" value="ND/Mrp_TM"/>
</dbReference>
<dbReference type="GO" id="GO:0015990">
    <property type="term" value="P:electron transport coupled proton transport"/>
    <property type="evidence" value="ECO:0007669"/>
    <property type="project" value="TreeGrafter"/>
</dbReference>
<evidence type="ECO:0000256" key="9">
    <source>
        <dbReference type="ARBA" id="ARBA00022967"/>
    </source>
</evidence>
<dbReference type="EMBL" id="MH001196">
    <property type="protein sequence ID" value="AYC65838.1"/>
    <property type="molecule type" value="Genomic_DNA"/>
</dbReference>
<feature type="transmembrane region" description="Helical" evidence="17">
    <location>
        <begin position="140"/>
        <end position="161"/>
    </location>
</feature>
<sequence length="445" mass="49013">MFFILVLGMSFLVMMFHGLMGPRGHVLLLPLGVFMLCSCFILCVLSYDTEYLGLWINSNRVSNLMLALLCLVVLFSISLTDLKSMGLKLKSLALLGLICSFLFTVDSLLGFFMSFEASMIPIMYLVLGHGHQPERISSSFYILMYTMISSVPLILTILFLTSEKGMSSFLHLSFSSGPLSGLLVFAMVMSFLVKLPLYGFHIWLPMAHVEAPLEGSVALAGIMLKLGGFGLYRFWGILSWEACKWGGFILMSASFLGMIFSAVMSLTSTDVKAIVAYSSVSHMNFMLLSFIVGKDFSLKSMGITSLSHAISSSLLFFLVTSLYSVSHSRNILLSKGVFSALPSFQLSSFVAWSMNLSAPPFFSFLGELTSIFSVVHWNLSILLGLGCYVVLSSLYSMNAFGISSLPESKLGGVSLGEVIKLNSMIFFFFLSIMFFIFPSVWDVSL</sequence>
<evidence type="ECO:0000256" key="14">
    <source>
        <dbReference type="ARBA" id="ARBA00023128"/>
    </source>
</evidence>
<dbReference type="Pfam" id="PF00361">
    <property type="entry name" value="Proton_antipo_M"/>
    <property type="match status" value="1"/>
</dbReference>
<dbReference type="GO" id="GO:0003954">
    <property type="term" value="F:NADH dehydrogenase activity"/>
    <property type="evidence" value="ECO:0007669"/>
    <property type="project" value="TreeGrafter"/>
</dbReference>
<evidence type="ECO:0000256" key="6">
    <source>
        <dbReference type="ARBA" id="ARBA00022448"/>
    </source>
</evidence>
<reference evidence="19" key="1">
    <citation type="journal article" date="2018" name="Syst. Biol.">
        <title>Mitochondrial Genome Fragmentation Unites the Parasitic Lice of Eutherian Mammals.</title>
        <authorList>
            <person name="Song F."/>
            <person name="Li H."/>
            <person name="Liu G.-H."/>
            <person name="Wang W."/>
            <person name="James P."/>
            <person name="Colwell D.D."/>
            <person name="Tran A."/>
            <person name="Gong S."/>
            <person name="Cai W."/>
            <person name="Shao R."/>
        </authorList>
    </citation>
    <scope>NUCLEOTIDE SEQUENCE</scope>
    <source>
        <strain evidence="19">Minichromosome 8</strain>
    </source>
</reference>
<dbReference type="GO" id="GO:0048039">
    <property type="term" value="F:ubiquinone binding"/>
    <property type="evidence" value="ECO:0007669"/>
    <property type="project" value="TreeGrafter"/>
</dbReference>
<comment type="catalytic activity">
    <reaction evidence="16 17">
        <text>a ubiquinone + NADH + 5 H(+)(in) = a ubiquinol + NAD(+) + 4 H(+)(out)</text>
        <dbReference type="Rhea" id="RHEA:29091"/>
        <dbReference type="Rhea" id="RHEA-COMP:9565"/>
        <dbReference type="Rhea" id="RHEA-COMP:9566"/>
        <dbReference type="ChEBI" id="CHEBI:15378"/>
        <dbReference type="ChEBI" id="CHEBI:16389"/>
        <dbReference type="ChEBI" id="CHEBI:17976"/>
        <dbReference type="ChEBI" id="CHEBI:57540"/>
        <dbReference type="ChEBI" id="CHEBI:57945"/>
        <dbReference type="EC" id="7.1.1.2"/>
    </reaction>
</comment>
<feature type="transmembrane region" description="Helical" evidence="17">
    <location>
        <begin position="216"/>
        <end position="235"/>
    </location>
</feature>
<keyword evidence="14 17" id="KW-0496">Mitochondrion</keyword>
<name>A0A386B287_9NEOP</name>
<keyword evidence="15 17" id="KW-0472">Membrane</keyword>
<comment type="subcellular location">
    <subcellularLocation>
        <location evidence="2 17">Mitochondrion membrane</location>
        <topology evidence="2 17">Multi-pass membrane protein</topology>
    </subcellularLocation>
</comment>
<evidence type="ECO:0000256" key="11">
    <source>
        <dbReference type="ARBA" id="ARBA00022989"/>
    </source>
</evidence>
<evidence type="ECO:0000256" key="7">
    <source>
        <dbReference type="ARBA" id="ARBA00022660"/>
    </source>
</evidence>
<feature type="transmembrane region" description="Helical" evidence="17">
    <location>
        <begin position="61"/>
        <end position="80"/>
    </location>
</feature>
<evidence type="ECO:0000256" key="2">
    <source>
        <dbReference type="ARBA" id="ARBA00004225"/>
    </source>
</evidence>
<keyword evidence="10 17" id="KW-0249">Electron transport</keyword>
<keyword evidence="9" id="KW-1278">Translocase</keyword>
<feature type="transmembrane region" description="Helical" evidence="17">
    <location>
        <begin position="305"/>
        <end position="325"/>
    </location>
</feature>
<geneLocation type="mitochondrion" evidence="19"/>
<evidence type="ECO:0000256" key="3">
    <source>
        <dbReference type="ARBA" id="ARBA00009025"/>
    </source>
</evidence>
<dbReference type="PRINTS" id="PR01437">
    <property type="entry name" value="NUOXDRDTASE4"/>
</dbReference>